<gene>
    <name evidence="1" type="ORF">FY004_38260</name>
</gene>
<dbReference type="EMBL" id="VSZQ01000459">
    <property type="protein sequence ID" value="TYR42979.1"/>
    <property type="molecule type" value="Genomic_DNA"/>
</dbReference>
<accession>A0A5D4HT82</accession>
<comment type="caution">
    <text evidence="1">The sequence shown here is derived from an EMBL/GenBank/DDBJ whole genome shotgun (WGS) entry which is preliminary data.</text>
</comment>
<reference evidence="1 2" key="1">
    <citation type="submission" date="2019-08" db="EMBL/GenBank/DDBJ databases">
        <title>Draft genome for granaticin producer strain Streptomyces parvus C05.</title>
        <authorList>
            <person name="Gonzalez-Pimentel J.L."/>
        </authorList>
    </citation>
    <scope>NUCLEOTIDE SEQUENCE [LARGE SCALE GENOMIC DNA]</scope>
    <source>
        <strain evidence="1 2">C05</strain>
    </source>
</reference>
<protein>
    <submittedName>
        <fullName evidence="1">Uncharacterized protein</fullName>
    </submittedName>
</protein>
<organism evidence="1 2">
    <name type="scientific">Streptomyces parvus</name>
    <dbReference type="NCBI Taxonomy" id="66428"/>
    <lineage>
        <taxon>Bacteria</taxon>
        <taxon>Bacillati</taxon>
        <taxon>Actinomycetota</taxon>
        <taxon>Actinomycetes</taxon>
        <taxon>Kitasatosporales</taxon>
        <taxon>Streptomycetaceae</taxon>
        <taxon>Streptomyces</taxon>
    </lineage>
</organism>
<dbReference type="AlphaFoldDB" id="A0A5D4HT82"/>
<name>A0A5D4HT82_9ACTN</name>
<keyword evidence="2" id="KW-1185">Reference proteome</keyword>
<evidence type="ECO:0000313" key="1">
    <source>
        <dbReference type="EMBL" id="TYR42979.1"/>
    </source>
</evidence>
<dbReference type="Proteomes" id="UP000323242">
    <property type="component" value="Unassembled WGS sequence"/>
</dbReference>
<sequence>MTHAVVCRWWDQAPGWQEETIWPRRLYHLAELNAGGDLGWWRIVGRDAVVFPEAVAVAGALLEPGTPELAWEAFGGDQLRARGAGLGA</sequence>
<proteinExistence type="predicted"/>
<evidence type="ECO:0000313" key="2">
    <source>
        <dbReference type="Proteomes" id="UP000323242"/>
    </source>
</evidence>